<evidence type="ECO:0000256" key="2">
    <source>
        <dbReference type="SAM" id="SignalP"/>
    </source>
</evidence>
<evidence type="ECO:0000256" key="1">
    <source>
        <dbReference type="ARBA" id="ARBA00022801"/>
    </source>
</evidence>
<dbReference type="Gene3D" id="2.40.260.10">
    <property type="entry name" value="Sortase"/>
    <property type="match status" value="1"/>
</dbReference>
<dbReference type="Proteomes" id="UP001500831">
    <property type="component" value="Unassembled WGS sequence"/>
</dbReference>
<feature type="chain" id="PRO_5047355625" evidence="2">
    <location>
        <begin position="23"/>
        <end position="207"/>
    </location>
</feature>
<dbReference type="InterPro" id="IPR005754">
    <property type="entry name" value="Sortase"/>
</dbReference>
<keyword evidence="2" id="KW-0732">Signal</keyword>
<dbReference type="EMBL" id="BAAAVI010000059">
    <property type="protein sequence ID" value="GAA2897295.1"/>
    <property type="molecule type" value="Genomic_DNA"/>
</dbReference>
<reference evidence="3 4" key="1">
    <citation type="journal article" date="2019" name="Int. J. Syst. Evol. Microbiol.">
        <title>The Global Catalogue of Microorganisms (GCM) 10K type strain sequencing project: providing services to taxonomists for standard genome sequencing and annotation.</title>
        <authorList>
            <consortium name="The Broad Institute Genomics Platform"/>
            <consortium name="The Broad Institute Genome Sequencing Center for Infectious Disease"/>
            <person name="Wu L."/>
            <person name="Ma J."/>
        </authorList>
    </citation>
    <scope>NUCLEOTIDE SEQUENCE [LARGE SCALE GENOMIC DNA]</scope>
    <source>
        <strain evidence="3 4">JCM 6242</strain>
    </source>
</reference>
<evidence type="ECO:0000313" key="4">
    <source>
        <dbReference type="Proteomes" id="UP001500831"/>
    </source>
</evidence>
<proteinExistence type="predicted"/>
<organism evidence="3 4">
    <name type="scientific">Streptosporangium fragile</name>
    <dbReference type="NCBI Taxonomy" id="46186"/>
    <lineage>
        <taxon>Bacteria</taxon>
        <taxon>Bacillati</taxon>
        <taxon>Actinomycetota</taxon>
        <taxon>Actinomycetes</taxon>
        <taxon>Streptosporangiales</taxon>
        <taxon>Streptosporangiaceae</taxon>
        <taxon>Streptosporangium</taxon>
    </lineage>
</organism>
<comment type="caution">
    <text evidence="3">The sequence shown here is derived from an EMBL/GenBank/DDBJ whole genome shotgun (WGS) entry which is preliminary data.</text>
</comment>
<sequence length="207" mass="21721">MRSLTTPLAVLAAVTVVATCSACGTPGTSQTPAAPDTAGQAAPVVRPVKADTAGAARPPAGGDVAAPVRLRIPAIGLSSRVVPLRLDAARRLVAPTRFDLVGWNKAGPEPGEAGAAVIAGHVDSRSGPAVFYRLRTLRPGHRIHVDRADGSTVTFTVRRLARFPKNRIPDRQVYGSAEGAELRLVTCGGDFDRKRRSYRDNVVVFAA</sequence>
<dbReference type="NCBIfam" id="NF033748">
    <property type="entry name" value="class_F_sortase"/>
    <property type="match status" value="1"/>
</dbReference>
<keyword evidence="4" id="KW-1185">Reference proteome</keyword>
<dbReference type="SUPFAM" id="SSF63817">
    <property type="entry name" value="Sortase"/>
    <property type="match status" value="1"/>
</dbReference>
<evidence type="ECO:0000313" key="3">
    <source>
        <dbReference type="EMBL" id="GAA2897295.1"/>
    </source>
</evidence>
<dbReference type="Pfam" id="PF04203">
    <property type="entry name" value="Sortase"/>
    <property type="match status" value="1"/>
</dbReference>
<gene>
    <name evidence="3" type="ORF">GCM10010517_62330</name>
</gene>
<protein>
    <submittedName>
        <fullName evidence="3">Class F sortase</fullName>
    </submittedName>
</protein>
<keyword evidence="1" id="KW-0378">Hydrolase</keyword>
<dbReference type="CDD" id="cd05829">
    <property type="entry name" value="Sortase_F"/>
    <property type="match status" value="1"/>
</dbReference>
<feature type="signal peptide" evidence="2">
    <location>
        <begin position="1"/>
        <end position="22"/>
    </location>
</feature>
<dbReference type="InterPro" id="IPR042001">
    <property type="entry name" value="Sortase_F"/>
</dbReference>
<name>A0ABN3W5H4_9ACTN</name>
<accession>A0ABN3W5H4</accession>
<dbReference type="InterPro" id="IPR023365">
    <property type="entry name" value="Sortase_dom-sf"/>
</dbReference>